<keyword evidence="3" id="KW-0732">Signal</keyword>
<evidence type="ECO:0000313" key="5">
    <source>
        <dbReference type="Proteomes" id="UP000002630"/>
    </source>
</evidence>
<dbReference type="eggNOG" id="ENOG502RXKE">
    <property type="taxonomic scope" value="Eukaryota"/>
</dbReference>
<keyword evidence="2" id="KW-1133">Transmembrane helix</keyword>
<feature type="compositionally biased region" description="Basic residues" evidence="1">
    <location>
        <begin position="89"/>
        <end position="99"/>
    </location>
</feature>
<keyword evidence="5" id="KW-1185">Reference proteome</keyword>
<sequence>MGRDSALAAVALVVALLSRQSLGFHIPATSSRRSLQQRSPHSAASPPPNQQHHPTLPTRSLLRFPLAAEADDGGGGGGFSSAAAGGEKRSRKAAKKAKARGGAGPAVELKKAANKQPQEVSKSVVAEVLGAQAAKEGGATADQVSARKEIERMEAEERERIAKRQERIDSVMQAKAATEGDPDAGSIPEIVSNRMLSRMVPFFVLPALGGVGVFVTVYVLSHKYDYTIPAYIVAYATQAPFFVALAGITYAIMSASWDEDREGTFFGFDEAKRNFGNIVEGLRRSSDRMDVEDMLADQERMSMNRRQRRQMRKEDGGDDEPAA</sequence>
<feature type="transmembrane region" description="Helical" evidence="2">
    <location>
        <begin position="199"/>
        <end position="220"/>
    </location>
</feature>
<dbReference type="Proteomes" id="UP000002630">
    <property type="component" value="Unassembled WGS sequence"/>
</dbReference>
<evidence type="ECO:0000256" key="1">
    <source>
        <dbReference type="SAM" id="MobiDB-lite"/>
    </source>
</evidence>
<dbReference type="STRING" id="2880.D8LCB7"/>
<dbReference type="AlphaFoldDB" id="D8LCB7"/>
<dbReference type="InterPro" id="IPR021855">
    <property type="entry name" value="PAM68-like"/>
</dbReference>
<organism evidence="4 5">
    <name type="scientific">Ectocarpus siliculosus</name>
    <name type="common">Brown alga</name>
    <name type="synonym">Conferva siliculosa</name>
    <dbReference type="NCBI Taxonomy" id="2880"/>
    <lineage>
        <taxon>Eukaryota</taxon>
        <taxon>Sar</taxon>
        <taxon>Stramenopiles</taxon>
        <taxon>Ochrophyta</taxon>
        <taxon>PX clade</taxon>
        <taxon>Phaeophyceae</taxon>
        <taxon>Ectocarpales</taxon>
        <taxon>Ectocarpaceae</taxon>
        <taxon>Ectocarpus</taxon>
    </lineage>
</organism>
<evidence type="ECO:0000256" key="2">
    <source>
        <dbReference type="SAM" id="Phobius"/>
    </source>
</evidence>
<feature type="region of interest" description="Disordered" evidence="1">
    <location>
        <begin position="296"/>
        <end position="323"/>
    </location>
</feature>
<dbReference type="EMBL" id="FN649760">
    <property type="protein sequence ID" value="CBN78153.1"/>
    <property type="molecule type" value="Genomic_DNA"/>
</dbReference>
<keyword evidence="2" id="KW-0472">Membrane</keyword>
<evidence type="ECO:0000256" key="3">
    <source>
        <dbReference type="SAM" id="SignalP"/>
    </source>
</evidence>
<feature type="signal peptide" evidence="3">
    <location>
        <begin position="1"/>
        <end position="23"/>
    </location>
</feature>
<gene>
    <name evidence="4" type="ORF">Esi_0100_0070</name>
</gene>
<feature type="chain" id="PRO_5003116950" evidence="3">
    <location>
        <begin position="24"/>
        <end position="323"/>
    </location>
</feature>
<dbReference type="OrthoDB" id="5862at2759"/>
<feature type="region of interest" description="Disordered" evidence="1">
    <location>
        <begin position="29"/>
        <end position="56"/>
    </location>
</feature>
<dbReference type="Pfam" id="PF11947">
    <property type="entry name" value="DUF3464"/>
    <property type="match status" value="1"/>
</dbReference>
<dbReference type="PANTHER" id="PTHR34575:SF1">
    <property type="entry name" value="PROTEIN PAM68, CHLOROPLASTIC"/>
    <property type="match status" value="1"/>
</dbReference>
<feature type="compositionally biased region" description="Polar residues" evidence="1">
    <location>
        <begin position="29"/>
        <end position="42"/>
    </location>
</feature>
<accession>D8LCB7</accession>
<keyword evidence="2" id="KW-0812">Transmembrane</keyword>
<dbReference type="InParanoid" id="D8LCB7"/>
<reference evidence="4 5" key="1">
    <citation type="journal article" date="2010" name="Nature">
        <title>The Ectocarpus genome and the independent evolution of multicellularity in brown algae.</title>
        <authorList>
            <person name="Cock J.M."/>
            <person name="Sterck L."/>
            <person name="Rouze P."/>
            <person name="Scornet D."/>
            <person name="Allen A.E."/>
            <person name="Amoutzias G."/>
            <person name="Anthouard V."/>
            <person name="Artiguenave F."/>
            <person name="Aury J.M."/>
            <person name="Badger J.H."/>
            <person name="Beszteri B."/>
            <person name="Billiau K."/>
            <person name="Bonnet E."/>
            <person name="Bothwell J.H."/>
            <person name="Bowler C."/>
            <person name="Boyen C."/>
            <person name="Brownlee C."/>
            <person name="Carrano C.J."/>
            <person name="Charrier B."/>
            <person name="Cho G.Y."/>
            <person name="Coelho S.M."/>
            <person name="Collen J."/>
            <person name="Corre E."/>
            <person name="Da Silva C."/>
            <person name="Delage L."/>
            <person name="Delaroque N."/>
            <person name="Dittami S.M."/>
            <person name="Doulbeau S."/>
            <person name="Elias M."/>
            <person name="Farnham G."/>
            <person name="Gachon C.M."/>
            <person name="Gschloessl B."/>
            <person name="Heesch S."/>
            <person name="Jabbari K."/>
            <person name="Jubin C."/>
            <person name="Kawai H."/>
            <person name="Kimura K."/>
            <person name="Kloareg B."/>
            <person name="Kupper F.C."/>
            <person name="Lang D."/>
            <person name="Le Bail A."/>
            <person name="Leblanc C."/>
            <person name="Lerouge P."/>
            <person name="Lohr M."/>
            <person name="Lopez P.J."/>
            <person name="Martens C."/>
            <person name="Maumus F."/>
            <person name="Michel G."/>
            <person name="Miranda-Saavedra D."/>
            <person name="Morales J."/>
            <person name="Moreau H."/>
            <person name="Motomura T."/>
            <person name="Nagasato C."/>
            <person name="Napoli C.A."/>
            <person name="Nelson D.R."/>
            <person name="Nyvall-Collen P."/>
            <person name="Peters A.F."/>
            <person name="Pommier C."/>
            <person name="Potin P."/>
            <person name="Poulain J."/>
            <person name="Quesneville H."/>
            <person name="Read B."/>
            <person name="Rensing S.A."/>
            <person name="Ritter A."/>
            <person name="Rousvoal S."/>
            <person name="Samanta M."/>
            <person name="Samson G."/>
            <person name="Schroeder D.C."/>
            <person name="Segurens B."/>
            <person name="Strittmatter M."/>
            <person name="Tonon T."/>
            <person name="Tregear J.W."/>
            <person name="Valentin K."/>
            <person name="von Dassow P."/>
            <person name="Yamagishi T."/>
            <person name="Van de Peer Y."/>
            <person name="Wincker P."/>
        </authorList>
    </citation>
    <scope>NUCLEOTIDE SEQUENCE [LARGE SCALE GENOMIC DNA]</scope>
    <source>
        <strain evidence="5">Ec32 / CCAP1310/4</strain>
    </source>
</reference>
<proteinExistence type="predicted"/>
<evidence type="ECO:0000313" key="4">
    <source>
        <dbReference type="EMBL" id="CBN78153.1"/>
    </source>
</evidence>
<protein>
    <submittedName>
        <fullName evidence="4">All0748</fullName>
    </submittedName>
</protein>
<dbReference type="PANTHER" id="PTHR34575">
    <property type="entry name" value="PROTEIN PAM68, CHLOROPLASTIC"/>
    <property type="match status" value="1"/>
</dbReference>
<name>D8LCB7_ECTSI</name>
<feature type="transmembrane region" description="Helical" evidence="2">
    <location>
        <begin position="232"/>
        <end position="253"/>
    </location>
</feature>
<feature type="region of interest" description="Disordered" evidence="1">
    <location>
        <begin position="68"/>
        <end position="117"/>
    </location>
</feature>